<dbReference type="RefSeq" id="WP_354663670.1">
    <property type="nucleotide sequence ID" value="NZ_JBEXAC010000003.1"/>
</dbReference>
<dbReference type="PROSITE" id="PS51819">
    <property type="entry name" value="VOC"/>
    <property type="match status" value="1"/>
</dbReference>
<evidence type="ECO:0000313" key="3">
    <source>
        <dbReference type="Proteomes" id="UP001549749"/>
    </source>
</evidence>
<feature type="domain" description="VOC" evidence="1">
    <location>
        <begin position="7"/>
        <end position="128"/>
    </location>
</feature>
<proteinExistence type="predicted"/>
<accession>A0ABV2TDJ4</accession>
<comment type="caution">
    <text evidence="2">The sequence shown here is derived from an EMBL/GenBank/DDBJ whole genome shotgun (WGS) entry which is preliminary data.</text>
</comment>
<evidence type="ECO:0000259" key="1">
    <source>
        <dbReference type="PROSITE" id="PS51819"/>
    </source>
</evidence>
<dbReference type="InterPro" id="IPR037523">
    <property type="entry name" value="VOC_core"/>
</dbReference>
<dbReference type="InterPro" id="IPR004360">
    <property type="entry name" value="Glyas_Fos-R_dOase_dom"/>
</dbReference>
<dbReference type="Pfam" id="PF00903">
    <property type="entry name" value="Glyoxalase"/>
    <property type="match status" value="1"/>
</dbReference>
<evidence type="ECO:0000313" key="2">
    <source>
        <dbReference type="EMBL" id="MET7001097.1"/>
    </source>
</evidence>
<sequence>MQLPRNALNWFEIPVNDFDRAKAFYNHIFNVEMPENQMGPNRMGFFLYDSGNGGIGGAIVQGPDYIPSQRGALVYLNAGPDLQEVLDRVESAGGRIEIEKTLVAAGEELGYFAIIHDVAGNRLALHSMH</sequence>
<dbReference type="Gene3D" id="3.10.180.10">
    <property type="entry name" value="2,3-Dihydroxybiphenyl 1,2-Dioxygenase, domain 1"/>
    <property type="match status" value="1"/>
</dbReference>
<organism evidence="2 3">
    <name type="scientific">Chitinophaga defluvii</name>
    <dbReference type="NCBI Taxonomy" id="3163343"/>
    <lineage>
        <taxon>Bacteria</taxon>
        <taxon>Pseudomonadati</taxon>
        <taxon>Bacteroidota</taxon>
        <taxon>Chitinophagia</taxon>
        <taxon>Chitinophagales</taxon>
        <taxon>Chitinophagaceae</taxon>
        <taxon>Chitinophaga</taxon>
    </lineage>
</organism>
<protein>
    <submittedName>
        <fullName evidence="2">VOC family protein</fullName>
    </submittedName>
</protein>
<name>A0ABV2TDJ4_9BACT</name>
<dbReference type="InterPro" id="IPR052164">
    <property type="entry name" value="Anthracycline_SecMetBiosynth"/>
</dbReference>
<dbReference type="PANTHER" id="PTHR33993">
    <property type="entry name" value="GLYOXALASE-RELATED"/>
    <property type="match status" value="1"/>
</dbReference>
<dbReference type="Proteomes" id="UP001549749">
    <property type="component" value="Unassembled WGS sequence"/>
</dbReference>
<gene>
    <name evidence="2" type="ORF">ABR189_27190</name>
</gene>
<reference evidence="2 3" key="1">
    <citation type="submission" date="2024-06" db="EMBL/GenBank/DDBJ databases">
        <title>Chitinophaga defluvii sp. nov., isolated from municipal sewage.</title>
        <authorList>
            <person name="Zhang L."/>
        </authorList>
    </citation>
    <scope>NUCLEOTIDE SEQUENCE [LARGE SCALE GENOMIC DNA]</scope>
    <source>
        <strain evidence="2 3">H8</strain>
    </source>
</reference>
<keyword evidence="3" id="KW-1185">Reference proteome</keyword>
<dbReference type="EMBL" id="JBEXAC010000003">
    <property type="protein sequence ID" value="MET7001097.1"/>
    <property type="molecule type" value="Genomic_DNA"/>
</dbReference>
<dbReference type="CDD" id="cd07247">
    <property type="entry name" value="SgaA_N_like"/>
    <property type="match status" value="1"/>
</dbReference>
<dbReference type="InterPro" id="IPR029068">
    <property type="entry name" value="Glyas_Bleomycin-R_OHBP_Dase"/>
</dbReference>
<dbReference type="PANTHER" id="PTHR33993:SF2">
    <property type="entry name" value="VOC DOMAIN-CONTAINING PROTEIN"/>
    <property type="match status" value="1"/>
</dbReference>
<dbReference type="SUPFAM" id="SSF54593">
    <property type="entry name" value="Glyoxalase/Bleomycin resistance protein/Dihydroxybiphenyl dioxygenase"/>
    <property type="match status" value="1"/>
</dbReference>